<dbReference type="AlphaFoldDB" id="A0A7G2JYF9"/>
<feature type="non-terminal residue" evidence="6">
    <location>
        <position position="1"/>
    </location>
</feature>
<evidence type="ECO:0000259" key="5">
    <source>
        <dbReference type="Pfam" id="PF07484"/>
    </source>
</evidence>
<evidence type="ECO:0000256" key="4">
    <source>
        <dbReference type="ARBA" id="ARBA00048574"/>
    </source>
</evidence>
<comment type="caution">
    <text evidence="6">The sequence shown here is derived from an EMBL/GenBank/DDBJ whole genome shotgun (WGS) entry which is preliminary data.</text>
</comment>
<evidence type="ECO:0000256" key="1">
    <source>
        <dbReference type="ARBA" id="ARBA00012524"/>
    </source>
</evidence>
<dbReference type="Gene3D" id="3.90.1340.10">
    <property type="entry name" value="Phage tail collar domain"/>
    <property type="match status" value="1"/>
</dbReference>
<evidence type="ECO:0000256" key="3">
    <source>
        <dbReference type="ARBA" id="ARBA00022695"/>
    </source>
</evidence>
<accession>A0A7G2JYF9</accession>
<dbReference type="SUPFAM" id="SSF88874">
    <property type="entry name" value="Receptor-binding domain of short tail fibre protein gp12"/>
    <property type="match status" value="1"/>
</dbReference>
<reference evidence="6" key="1">
    <citation type="journal article" date="2010" name="Genomics">
        <title>Tracing phylogenomic events leading to diversity of Haemophilus influenzae and the emergence of Brazilian Purpuric Fever (BPF)-associated clones.</title>
        <authorList>
            <person name="Papazisi L."/>
            <person name="Ratnayake S."/>
            <person name="Remortel B.G."/>
            <person name="Bock G.R."/>
            <person name="Liang W."/>
            <person name="Saeed A.I."/>
            <person name="Liu J."/>
            <person name="Fleischmann R.D."/>
            <person name="Kilian M."/>
            <person name="Peterson S.N."/>
        </authorList>
    </citation>
    <scope>NUCLEOTIDE SEQUENCE [LARGE SCALE GENOMIC DNA]</scope>
    <source>
        <strain evidence="6">HK1212</strain>
    </source>
</reference>
<dbReference type="InterPro" id="IPR005551">
    <property type="entry name" value="CitX"/>
</dbReference>
<dbReference type="GO" id="GO:0051191">
    <property type="term" value="P:prosthetic group biosynthetic process"/>
    <property type="evidence" value="ECO:0007669"/>
    <property type="project" value="InterPro"/>
</dbReference>
<dbReference type="Pfam" id="PF03802">
    <property type="entry name" value="CitX"/>
    <property type="match status" value="1"/>
</dbReference>
<dbReference type="InterPro" id="IPR037053">
    <property type="entry name" value="Phage_tail_collar_dom_sf"/>
</dbReference>
<dbReference type="EMBL" id="ABFC01000787">
    <property type="protein sequence ID" value="EFA28366.1"/>
    <property type="molecule type" value="Genomic_DNA"/>
</dbReference>
<name>A0A7G2JYF9_HAEIF</name>
<dbReference type="EC" id="2.7.7.61" evidence="1"/>
<proteinExistence type="predicted"/>
<dbReference type="GO" id="GO:0016829">
    <property type="term" value="F:lyase activity"/>
    <property type="evidence" value="ECO:0007669"/>
    <property type="project" value="UniProtKB-KW"/>
</dbReference>
<dbReference type="NCBIfam" id="TIGR03124">
    <property type="entry name" value="citrate_citX"/>
    <property type="match status" value="1"/>
</dbReference>
<dbReference type="GO" id="GO:0050519">
    <property type="term" value="F:holo-citrate lyase synthase activity"/>
    <property type="evidence" value="ECO:0007669"/>
    <property type="project" value="UniProtKB-EC"/>
</dbReference>
<comment type="catalytic activity">
    <reaction evidence="4">
        <text>apo-[citrate lyase ACP] + 2'-(5''-triphospho-alpha-D-ribosyl)-3'-dephospho-CoA = holo-[citrate lyase ACP] + diphosphate</text>
        <dbReference type="Rhea" id="RHEA:16333"/>
        <dbReference type="Rhea" id="RHEA-COMP:10157"/>
        <dbReference type="Rhea" id="RHEA-COMP:10158"/>
        <dbReference type="ChEBI" id="CHEBI:29999"/>
        <dbReference type="ChEBI" id="CHEBI:33019"/>
        <dbReference type="ChEBI" id="CHEBI:61378"/>
        <dbReference type="ChEBI" id="CHEBI:82683"/>
        <dbReference type="EC" id="2.7.7.61"/>
    </reaction>
</comment>
<organism evidence="6">
    <name type="scientific">Haemophilus influenzae HK1212</name>
    <dbReference type="NCBI Taxonomy" id="456482"/>
    <lineage>
        <taxon>Bacteria</taxon>
        <taxon>Pseudomonadati</taxon>
        <taxon>Pseudomonadota</taxon>
        <taxon>Gammaproteobacteria</taxon>
        <taxon>Pasteurellales</taxon>
        <taxon>Pasteurellaceae</taxon>
        <taxon>Haemophilus</taxon>
    </lineage>
</organism>
<gene>
    <name evidence="6" type="primary">citX</name>
    <name evidence="6" type="ORF">HAINFHK1212_1761</name>
</gene>
<dbReference type="InterPro" id="IPR011083">
    <property type="entry name" value="Phage_tail_collar_dom"/>
</dbReference>
<evidence type="ECO:0000256" key="2">
    <source>
        <dbReference type="ARBA" id="ARBA00022679"/>
    </source>
</evidence>
<keyword evidence="6" id="KW-0456">Lyase</keyword>
<keyword evidence="3 6" id="KW-0548">Nucleotidyltransferase</keyword>
<dbReference type="CDD" id="cd19958">
    <property type="entry name" value="pyocin_knob"/>
    <property type="match status" value="1"/>
</dbReference>
<feature type="domain" description="Phage tail collar" evidence="5">
    <location>
        <begin position="68"/>
        <end position="113"/>
    </location>
</feature>
<dbReference type="Pfam" id="PF07484">
    <property type="entry name" value="Collar"/>
    <property type="match status" value="1"/>
</dbReference>
<sequence>ITQASRSQNLPVSTSCHIQVIAGGDGTWCRQLAYVAYSTDVYERHQTSYQTDSWSAWKKLNTDGIPTGAVVSFPRAVTNPVGFLKANGSTFNQQTFPDLYRVLGNSNQLPDLTRSDVGMTAYFAVDNIPTGWIAFDEILQQQLITQYGQTLLCITLTAVGGVKKNALLDYVFRKALENLTALFTQLNITAVKEIIRPLETGHEAYFVLPIDARTLKVLMIDLEESIPLARLWDLDVFNAKGNLLSRTDFDLSPRTCLVCGENAKICARTRKHEIDEIVDKIFQAIFSIQPKPVANFASKRF</sequence>
<protein>
    <recommendedName>
        <fullName evidence="1">citrate lyase holo-[acyl-carrier protein] synthase</fullName>
        <ecNumber evidence="1">2.7.7.61</ecNumber>
    </recommendedName>
</protein>
<evidence type="ECO:0000313" key="6">
    <source>
        <dbReference type="EMBL" id="EFA28366.1"/>
    </source>
</evidence>
<keyword evidence="2 6" id="KW-0808">Transferase</keyword>